<dbReference type="SUPFAM" id="SSF47807">
    <property type="entry name" value="5' to 3' exonuclease, C-terminal subdomain"/>
    <property type="match status" value="1"/>
</dbReference>
<evidence type="ECO:0000256" key="4">
    <source>
        <dbReference type="ARBA" id="ARBA00022722"/>
    </source>
</evidence>
<keyword evidence="13" id="KW-0539">Nucleus</keyword>
<accession>A0A1G4JQL1</accession>
<gene>
    <name evidence="17" type="ORF">LADA_0G01376G</name>
</gene>
<evidence type="ECO:0000256" key="6">
    <source>
        <dbReference type="ARBA" id="ARBA00022763"/>
    </source>
</evidence>
<comment type="cofactor">
    <cofactor evidence="1">
        <name>Mg(2+)</name>
        <dbReference type="ChEBI" id="CHEBI:18420"/>
    </cofactor>
</comment>
<keyword evidence="10" id="KW-0267">Excision nuclease</keyword>
<evidence type="ECO:0000256" key="10">
    <source>
        <dbReference type="ARBA" id="ARBA00022881"/>
    </source>
</evidence>
<organism evidence="17 18">
    <name type="scientific">Lachancea dasiensis</name>
    <dbReference type="NCBI Taxonomy" id="1072105"/>
    <lineage>
        <taxon>Eukaryota</taxon>
        <taxon>Fungi</taxon>
        <taxon>Dikarya</taxon>
        <taxon>Ascomycota</taxon>
        <taxon>Saccharomycotina</taxon>
        <taxon>Saccharomycetes</taxon>
        <taxon>Saccharomycetales</taxon>
        <taxon>Saccharomycetaceae</taxon>
        <taxon>Lachancea</taxon>
    </lineage>
</organism>
<dbReference type="FunFam" id="1.10.150.20:FF:000011">
    <property type="entry name" value="exonuclease 1"/>
    <property type="match status" value="1"/>
</dbReference>
<dbReference type="Pfam" id="PF00867">
    <property type="entry name" value="XPG_I"/>
    <property type="match status" value="1"/>
</dbReference>
<dbReference type="GO" id="GO:0005634">
    <property type="term" value="C:nucleus"/>
    <property type="evidence" value="ECO:0007669"/>
    <property type="project" value="UniProtKB-SubCell"/>
</dbReference>
<dbReference type="InterPro" id="IPR044752">
    <property type="entry name" value="PIN-like_EXO1"/>
</dbReference>
<feature type="compositionally biased region" description="Acidic residues" evidence="14">
    <location>
        <begin position="542"/>
        <end position="555"/>
    </location>
</feature>
<evidence type="ECO:0000313" key="18">
    <source>
        <dbReference type="Proteomes" id="UP000190274"/>
    </source>
</evidence>
<dbReference type="GO" id="GO:0017108">
    <property type="term" value="F:5'-flap endonuclease activity"/>
    <property type="evidence" value="ECO:0007669"/>
    <property type="project" value="TreeGrafter"/>
</dbReference>
<feature type="region of interest" description="Disordered" evidence="14">
    <location>
        <begin position="497"/>
        <end position="567"/>
    </location>
</feature>
<dbReference type="FunFam" id="3.40.50.1010:FF:000002">
    <property type="entry name" value="Exonuclease 1, putative"/>
    <property type="match status" value="1"/>
</dbReference>
<dbReference type="Gene3D" id="3.40.50.1010">
    <property type="entry name" value="5'-nuclease"/>
    <property type="match status" value="1"/>
</dbReference>
<dbReference type="STRING" id="1266660.A0A1G4JQL1"/>
<dbReference type="PANTHER" id="PTHR11081">
    <property type="entry name" value="FLAP ENDONUCLEASE FAMILY MEMBER"/>
    <property type="match status" value="1"/>
</dbReference>
<feature type="compositionally biased region" description="Basic and acidic residues" evidence="14">
    <location>
        <begin position="556"/>
        <end position="565"/>
    </location>
</feature>
<evidence type="ECO:0000256" key="8">
    <source>
        <dbReference type="ARBA" id="ARBA00022839"/>
    </source>
</evidence>
<evidence type="ECO:0000259" key="16">
    <source>
        <dbReference type="SMART" id="SM00485"/>
    </source>
</evidence>
<evidence type="ECO:0000259" key="15">
    <source>
        <dbReference type="SMART" id="SM00484"/>
    </source>
</evidence>
<dbReference type="AlphaFoldDB" id="A0A1G4JQL1"/>
<feature type="domain" description="XPG N-terminal" evidence="16">
    <location>
        <begin position="1"/>
        <end position="100"/>
    </location>
</feature>
<reference evidence="18" key="1">
    <citation type="submission" date="2016-03" db="EMBL/GenBank/DDBJ databases">
        <authorList>
            <person name="Devillers H."/>
        </authorList>
    </citation>
    <scope>NUCLEOTIDE SEQUENCE [LARGE SCALE GENOMIC DNA]</scope>
</reference>
<dbReference type="SUPFAM" id="SSF88723">
    <property type="entry name" value="PIN domain-like"/>
    <property type="match status" value="1"/>
</dbReference>
<name>A0A1G4JQL1_9SACH</name>
<evidence type="ECO:0000256" key="1">
    <source>
        <dbReference type="ARBA" id="ARBA00001946"/>
    </source>
</evidence>
<keyword evidence="9" id="KW-0460">Magnesium</keyword>
<evidence type="ECO:0000313" key="17">
    <source>
        <dbReference type="EMBL" id="SCU93108.1"/>
    </source>
</evidence>
<dbReference type="GO" id="GO:0035312">
    <property type="term" value="F:5'-3' DNA exonuclease activity"/>
    <property type="evidence" value="ECO:0007669"/>
    <property type="project" value="InterPro"/>
</dbReference>
<keyword evidence="4" id="KW-0540">Nuclease</keyword>
<keyword evidence="6" id="KW-0227">DNA damage</keyword>
<dbReference type="GO" id="GO:0046872">
    <property type="term" value="F:metal ion binding"/>
    <property type="evidence" value="ECO:0007669"/>
    <property type="project" value="UniProtKB-KW"/>
</dbReference>
<dbReference type="EMBL" id="LT598457">
    <property type="protein sequence ID" value="SCU93108.1"/>
    <property type="molecule type" value="Genomic_DNA"/>
</dbReference>
<dbReference type="SMART" id="SM00279">
    <property type="entry name" value="HhH2"/>
    <property type="match status" value="1"/>
</dbReference>
<dbReference type="GO" id="GO:0003677">
    <property type="term" value="F:DNA binding"/>
    <property type="evidence" value="ECO:0007669"/>
    <property type="project" value="UniProtKB-KW"/>
</dbReference>
<dbReference type="InterPro" id="IPR008918">
    <property type="entry name" value="HhH2"/>
</dbReference>
<dbReference type="Proteomes" id="UP000190274">
    <property type="component" value="Chromosome G"/>
</dbReference>
<dbReference type="Gene3D" id="1.10.150.20">
    <property type="entry name" value="5' to 3' exonuclease, C-terminal subdomain"/>
    <property type="match status" value="1"/>
</dbReference>
<dbReference type="SMART" id="SM00484">
    <property type="entry name" value="XPGI"/>
    <property type="match status" value="1"/>
</dbReference>
<dbReference type="GO" id="GO:0006281">
    <property type="term" value="P:DNA repair"/>
    <property type="evidence" value="ECO:0007669"/>
    <property type="project" value="UniProtKB-KW"/>
</dbReference>
<feature type="compositionally biased region" description="Polar residues" evidence="14">
    <location>
        <begin position="515"/>
        <end position="536"/>
    </location>
</feature>
<sequence length="647" mass="72287">MGIQGLLPQLKPIQQPVTLARYEGQSLAIDGYAWLHRAAHACAAELALNQPSAKYLEFFVKRLDMLKNRFHINPYMVFDGDALMVKKDTELKRRQKRIENREKGLALWNAGDKRQAYEYFQKCVDVTPEMAKCVIDYCKTQKIRYVVAPFEADAQMVYLEKKGFVDGIISEDSDLLIFGCCKLITKLNDHGEAVEICRDDFSHLPAKFPLHQLNDEQIRIMVCLSGCDYTAGIPKIGLLTAIKMVRKFKTMDKIILSIQRDGKLTIPPEFGEEYQMATFAFQYQRVFCPQDNVITTLNTVPSGLMESEELFSCIGRVVHKLEQVKKVVVRTEHIDHELHYKIAMGDLCPYDFCKMLVNRERKLQLTAKSESSIVSPGSKSIDSFFNKSAVVSVSALPGTEISSAKAARRQTERLLQENKKKLQSIVEHRKLSRFDAPVARNAASKFFSASRNNNQEVADRSFSTDVSVVSRAPNSEAVSVVVPASALKDADKLPIVEDLRGGSDGDASQDELSTDIPSSLASTEIPSSMIPTQTDVDATPFSEEESEILSEVDESGAEKGRENPSKRHCASLADLRSSFTYQKAPLRPRDPNVVAAPAKIKDTAAKPLQQRPSVQRSKHYVASPSSASVQRRATRTLSLSDFVYRGD</sequence>
<evidence type="ECO:0000256" key="12">
    <source>
        <dbReference type="ARBA" id="ARBA00023204"/>
    </source>
</evidence>
<evidence type="ECO:0000256" key="5">
    <source>
        <dbReference type="ARBA" id="ARBA00022723"/>
    </source>
</evidence>
<dbReference type="PRINTS" id="PR00853">
    <property type="entry name" value="XPGRADSUPER"/>
</dbReference>
<keyword evidence="12" id="KW-0234">DNA repair</keyword>
<comment type="subcellular location">
    <subcellularLocation>
        <location evidence="2">Nucleus</location>
    </subcellularLocation>
</comment>
<evidence type="ECO:0000256" key="13">
    <source>
        <dbReference type="ARBA" id="ARBA00023242"/>
    </source>
</evidence>
<keyword evidence="8" id="KW-0269">Exonuclease</keyword>
<keyword evidence="7" id="KW-0378">Hydrolase</keyword>
<dbReference type="PANTHER" id="PTHR11081:SF65">
    <property type="entry name" value="DNA DAMAGE-INDUCIBLE PROTEIN DIN7-RELATED"/>
    <property type="match status" value="1"/>
</dbReference>
<proteinExistence type="inferred from homology"/>
<dbReference type="InterPro" id="IPR029060">
    <property type="entry name" value="PIN-like_dom_sf"/>
</dbReference>
<evidence type="ECO:0000256" key="3">
    <source>
        <dbReference type="ARBA" id="ARBA00010563"/>
    </source>
</evidence>
<keyword evidence="5" id="KW-0479">Metal-binding</keyword>
<keyword evidence="18" id="KW-1185">Reference proteome</keyword>
<dbReference type="SMART" id="SM00485">
    <property type="entry name" value="XPGN"/>
    <property type="match status" value="1"/>
</dbReference>
<evidence type="ECO:0000256" key="11">
    <source>
        <dbReference type="ARBA" id="ARBA00023125"/>
    </source>
</evidence>
<protein>
    <submittedName>
        <fullName evidence="17">LADA_0G01376g1_1</fullName>
    </submittedName>
</protein>
<dbReference type="InterPro" id="IPR036279">
    <property type="entry name" value="5-3_exonuclease_C_sf"/>
</dbReference>
<feature type="compositionally biased region" description="Polar residues" evidence="14">
    <location>
        <begin position="623"/>
        <end position="632"/>
    </location>
</feature>
<feature type="domain" description="XPG-I" evidence="15">
    <location>
        <begin position="139"/>
        <end position="210"/>
    </location>
</feature>
<evidence type="ECO:0000256" key="14">
    <source>
        <dbReference type="SAM" id="MobiDB-lite"/>
    </source>
</evidence>
<dbReference type="InterPro" id="IPR037315">
    <property type="entry name" value="EXO1_H3TH"/>
</dbReference>
<comment type="similarity">
    <text evidence="3">Belongs to the XPG/RAD2 endonuclease family. EXO1 subfamily.</text>
</comment>
<evidence type="ECO:0000256" key="2">
    <source>
        <dbReference type="ARBA" id="ARBA00004123"/>
    </source>
</evidence>
<dbReference type="Pfam" id="PF00752">
    <property type="entry name" value="XPG_N"/>
    <property type="match status" value="1"/>
</dbReference>
<evidence type="ECO:0000256" key="7">
    <source>
        <dbReference type="ARBA" id="ARBA00022801"/>
    </source>
</evidence>
<dbReference type="InterPro" id="IPR006086">
    <property type="entry name" value="XPG-I_dom"/>
</dbReference>
<keyword evidence="11" id="KW-0238">DNA-binding</keyword>
<dbReference type="InterPro" id="IPR006084">
    <property type="entry name" value="XPG/Rad2"/>
</dbReference>
<dbReference type="OrthoDB" id="26491at2759"/>
<dbReference type="CDD" id="cd09908">
    <property type="entry name" value="H3TH_EXO1"/>
    <property type="match status" value="1"/>
</dbReference>
<dbReference type="InterPro" id="IPR006085">
    <property type="entry name" value="XPG_DNA_repair_N"/>
</dbReference>
<feature type="region of interest" description="Disordered" evidence="14">
    <location>
        <begin position="602"/>
        <end position="632"/>
    </location>
</feature>
<evidence type="ECO:0000256" key="9">
    <source>
        <dbReference type="ARBA" id="ARBA00022842"/>
    </source>
</evidence>
<dbReference type="CDD" id="cd09857">
    <property type="entry name" value="PIN_EXO1"/>
    <property type="match status" value="1"/>
</dbReference>